<dbReference type="Pfam" id="PF24883">
    <property type="entry name" value="NPHP3_N"/>
    <property type="match status" value="1"/>
</dbReference>
<keyword evidence="3" id="KW-0175">Coiled coil</keyword>
<dbReference type="EMBL" id="ML210149">
    <property type="protein sequence ID" value="TFK29431.1"/>
    <property type="molecule type" value="Genomic_DNA"/>
</dbReference>
<feature type="coiled-coil region" evidence="3">
    <location>
        <begin position="1359"/>
        <end position="1397"/>
    </location>
</feature>
<feature type="domain" description="Nephrocystin 3-like N-terminal" evidence="4">
    <location>
        <begin position="114"/>
        <end position="265"/>
    </location>
</feature>
<proteinExistence type="predicted"/>
<evidence type="ECO:0000256" key="2">
    <source>
        <dbReference type="ARBA" id="ARBA00022803"/>
    </source>
</evidence>
<dbReference type="SUPFAM" id="SSF52540">
    <property type="entry name" value="P-loop containing nucleoside triphosphate hydrolases"/>
    <property type="match status" value="1"/>
</dbReference>
<name>A0A5C3LL99_COPMA</name>
<evidence type="ECO:0000313" key="6">
    <source>
        <dbReference type="Proteomes" id="UP000307440"/>
    </source>
</evidence>
<gene>
    <name evidence="5" type="ORF">FA15DRAFT_663969</name>
</gene>
<evidence type="ECO:0000313" key="5">
    <source>
        <dbReference type="EMBL" id="TFK29431.1"/>
    </source>
</evidence>
<dbReference type="SUPFAM" id="SSF48452">
    <property type="entry name" value="TPR-like"/>
    <property type="match status" value="5"/>
</dbReference>
<dbReference type="Gene3D" id="3.40.50.300">
    <property type="entry name" value="P-loop containing nucleotide triphosphate hydrolases"/>
    <property type="match status" value="1"/>
</dbReference>
<dbReference type="Pfam" id="PF13374">
    <property type="entry name" value="TPR_10"/>
    <property type="match status" value="3"/>
</dbReference>
<dbReference type="Gene3D" id="1.25.40.10">
    <property type="entry name" value="Tetratricopeptide repeat domain"/>
    <property type="match status" value="5"/>
</dbReference>
<dbReference type="Proteomes" id="UP000307440">
    <property type="component" value="Unassembled WGS sequence"/>
</dbReference>
<dbReference type="OrthoDB" id="3038309at2759"/>
<reference evidence="5 6" key="1">
    <citation type="journal article" date="2019" name="Nat. Ecol. Evol.">
        <title>Megaphylogeny resolves global patterns of mushroom evolution.</title>
        <authorList>
            <person name="Varga T."/>
            <person name="Krizsan K."/>
            <person name="Foldi C."/>
            <person name="Dima B."/>
            <person name="Sanchez-Garcia M."/>
            <person name="Sanchez-Ramirez S."/>
            <person name="Szollosi G.J."/>
            <person name="Szarkandi J.G."/>
            <person name="Papp V."/>
            <person name="Albert L."/>
            <person name="Andreopoulos W."/>
            <person name="Angelini C."/>
            <person name="Antonin V."/>
            <person name="Barry K.W."/>
            <person name="Bougher N.L."/>
            <person name="Buchanan P."/>
            <person name="Buyck B."/>
            <person name="Bense V."/>
            <person name="Catcheside P."/>
            <person name="Chovatia M."/>
            <person name="Cooper J."/>
            <person name="Damon W."/>
            <person name="Desjardin D."/>
            <person name="Finy P."/>
            <person name="Geml J."/>
            <person name="Haridas S."/>
            <person name="Hughes K."/>
            <person name="Justo A."/>
            <person name="Karasinski D."/>
            <person name="Kautmanova I."/>
            <person name="Kiss B."/>
            <person name="Kocsube S."/>
            <person name="Kotiranta H."/>
            <person name="LaButti K.M."/>
            <person name="Lechner B.E."/>
            <person name="Liimatainen K."/>
            <person name="Lipzen A."/>
            <person name="Lukacs Z."/>
            <person name="Mihaltcheva S."/>
            <person name="Morgado L.N."/>
            <person name="Niskanen T."/>
            <person name="Noordeloos M.E."/>
            <person name="Ohm R.A."/>
            <person name="Ortiz-Santana B."/>
            <person name="Ovrebo C."/>
            <person name="Racz N."/>
            <person name="Riley R."/>
            <person name="Savchenko A."/>
            <person name="Shiryaev A."/>
            <person name="Soop K."/>
            <person name="Spirin V."/>
            <person name="Szebenyi C."/>
            <person name="Tomsovsky M."/>
            <person name="Tulloss R.E."/>
            <person name="Uehling J."/>
            <person name="Grigoriev I.V."/>
            <person name="Vagvolgyi C."/>
            <person name="Papp T."/>
            <person name="Martin F.M."/>
            <person name="Miettinen O."/>
            <person name="Hibbett D.S."/>
            <person name="Nagy L.G."/>
        </authorList>
    </citation>
    <scope>NUCLEOTIDE SEQUENCE [LARGE SCALE GENOMIC DNA]</scope>
    <source>
        <strain evidence="5 6">CBS 121175</strain>
    </source>
</reference>
<sequence length="1471" mass="163419">MDKILPAHNALKKWKAYNSVSKERRNRGEKGANVTEVLANASNVTIRDSAQINVVGGDVTNNMVTNITNVINNDSTDVDIHEALRRLADPMGCFWNASATCLAGTRETHIGEIISWINGPVGSTAEIYVVADSAGSGKSALAHTICRKAEKEKTLVVGFFFNQMNQHSTSSGLMASFIRGLCDIDNQIKRQVGETLAKNNTLAIADPVRQFEDVVLPICPLIPQNRHFVIVIDALDEEHDPIILSILRDWVPRLPPCFRVILTTRPEERIVKALENQPHISHSSRSLTGAFNDKDIRTFITFRLSKTTYGPSITPEVLTAFIKKTEGLFLWAATVLNHIDDSYDPAAELEDIVTGDSTHWDEDDAATQQLDSLYLRILSKHKWTDRRFVEKYKKIMGAFATLKEPLSPTALAALYAPEGIKINDVHRICSLLRPLLQDYSASNPRQPVRLLHLSVQEFLTKRAPLQFRLNSEEHHSRLSHLALLVIKNGLTSTNVPILEYSLGEWTSDPLAIPPKVPSLEKDSVSEQLWYSCHQLEHHTSTMPTEPVEKSHIQLAREVIVEQPRAILEVTAAAGAIIDIISLRKLTLVLSSSTLDAPTTRTTARIYCSMARILAETNRHTESRPLARDSVDLYRQVSSETDPDVKKEFALALVTLSATLYSLKDYEVCRQSVREGLGLLPPLDDTDTSFRKLLSRFLRIDSLALSGLEHHDEAIRIATEAITISRQLVTDRVNKSEHAVARALSNLAFILNASKRVEDAIPPIVECIDILRAFPPTDLSTSQLFASSFHNYSFYLSRTGKFPAALPAIQDAIGIYHTLYDSDPARFRPNLVAGFQQYGWCLSQTGSLSEAVEQYSKAIAIQRELAAKDPATHEPRLSDLTYSHAHCLSGLGNHVAAVQVGQEALQIRRRIAVQDPIKFEPSLGFSLWKVACDLDECQRTGDATPLLVESIDLRRRLAAGDAEHVISLAHSLHSYGYNLSRAGKNLEAIEPTTEAVTLRRELASKDPGVSEPMLAYSLHNLGCHLTACDRHSDALPCRKEVVEIRRRLASRDPATYDVQLADSLDTLTYTLAILVDERDSAKLQDADDPDSEAVVARSDDVIALRIEAVGVRRRLATGDSEQSLSDVARTLFSLAADYRVVKRYTDAIPAMQESIEIRRRLLARDPKSLEQASQLASCLMNYPMYLAAVNKHTDATESAQESVDIYRSLAAQNPDLYNESLAISTELLALYLDKDQRHDDAIAMGLEAVTLRRQLAAGDPSDSEAQSSLAEALYDYASYLFDGGRHADTLDPIRESVAIRRRIAGQSPEQYTGDLGDSLNCHAWYLAETGPYPEAVQHAEEAVALFRSLSTSDAAHIGDLENALDTLAHALNLCERYEEALSKAKEGLLLEIEKEEEEEEGSEDGSDLQVLDGKSTLHQRCAVAFFHLGRKEDALEHVQLAIPMFRMLVAHVPERKENLEQCLRLLDQINNM</sequence>
<organism evidence="5 6">
    <name type="scientific">Coprinopsis marcescibilis</name>
    <name type="common">Agaric fungus</name>
    <name type="synonym">Psathyrella marcescibilis</name>
    <dbReference type="NCBI Taxonomy" id="230819"/>
    <lineage>
        <taxon>Eukaryota</taxon>
        <taxon>Fungi</taxon>
        <taxon>Dikarya</taxon>
        <taxon>Basidiomycota</taxon>
        <taxon>Agaricomycotina</taxon>
        <taxon>Agaricomycetes</taxon>
        <taxon>Agaricomycetidae</taxon>
        <taxon>Agaricales</taxon>
        <taxon>Agaricineae</taxon>
        <taxon>Psathyrellaceae</taxon>
        <taxon>Coprinopsis</taxon>
    </lineage>
</organism>
<evidence type="ECO:0000259" key="4">
    <source>
        <dbReference type="Pfam" id="PF24883"/>
    </source>
</evidence>
<protein>
    <submittedName>
        <fullName evidence="5">TPR-like protein</fullName>
    </submittedName>
</protein>
<dbReference type="InterPro" id="IPR056884">
    <property type="entry name" value="NPHP3-like_N"/>
</dbReference>
<dbReference type="PANTHER" id="PTHR45641">
    <property type="entry name" value="TETRATRICOPEPTIDE REPEAT PROTEIN (AFU_ORTHOLOGUE AFUA_6G03870)"/>
    <property type="match status" value="1"/>
</dbReference>
<dbReference type="InterPro" id="IPR011990">
    <property type="entry name" value="TPR-like_helical_dom_sf"/>
</dbReference>
<evidence type="ECO:0000256" key="1">
    <source>
        <dbReference type="ARBA" id="ARBA00022737"/>
    </source>
</evidence>
<dbReference type="InterPro" id="IPR019734">
    <property type="entry name" value="TPR_rpt"/>
</dbReference>
<dbReference type="STRING" id="230819.A0A5C3LL99"/>
<keyword evidence="2" id="KW-0802">TPR repeat</keyword>
<dbReference type="PANTHER" id="PTHR45641:SF19">
    <property type="entry name" value="NEPHROCYSTIN-3"/>
    <property type="match status" value="1"/>
</dbReference>
<dbReference type="SMART" id="SM00028">
    <property type="entry name" value="TPR"/>
    <property type="match status" value="10"/>
</dbReference>
<keyword evidence="1" id="KW-0677">Repeat</keyword>
<evidence type="ECO:0000256" key="3">
    <source>
        <dbReference type="SAM" id="Coils"/>
    </source>
</evidence>
<dbReference type="InterPro" id="IPR027417">
    <property type="entry name" value="P-loop_NTPase"/>
</dbReference>
<accession>A0A5C3LL99</accession>
<keyword evidence="6" id="KW-1185">Reference proteome</keyword>